<feature type="non-terminal residue" evidence="1">
    <location>
        <position position="210"/>
    </location>
</feature>
<feature type="non-terminal residue" evidence="1">
    <location>
        <position position="1"/>
    </location>
</feature>
<accession>X1PJ92</accession>
<dbReference type="Gene3D" id="3.30.450.20">
    <property type="entry name" value="PAS domain"/>
    <property type="match status" value="1"/>
</dbReference>
<proteinExistence type="predicted"/>
<protein>
    <recommendedName>
        <fullName evidence="2">PAS domain-containing protein</fullName>
    </recommendedName>
</protein>
<evidence type="ECO:0000313" key="1">
    <source>
        <dbReference type="EMBL" id="GAI56372.1"/>
    </source>
</evidence>
<dbReference type="AlphaFoldDB" id="X1PJ92"/>
<name>X1PJ92_9ZZZZ</name>
<gene>
    <name evidence="1" type="ORF">S06H3_58650</name>
</gene>
<dbReference type="EMBL" id="BARV01037997">
    <property type="protein sequence ID" value="GAI56372.1"/>
    <property type="molecule type" value="Genomic_DNA"/>
</dbReference>
<reference evidence="1" key="1">
    <citation type="journal article" date="2014" name="Front. Microbiol.">
        <title>High frequency of phylogenetically diverse reductive dehalogenase-homologous genes in deep subseafloor sedimentary metagenomes.</title>
        <authorList>
            <person name="Kawai M."/>
            <person name="Futagami T."/>
            <person name="Toyoda A."/>
            <person name="Takaki Y."/>
            <person name="Nishi S."/>
            <person name="Hori S."/>
            <person name="Arai W."/>
            <person name="Tsubouchi T."/>
            <person name="Morono Y."/>
            <person name="Uchiyama I."/>
            <person name="Ito T."/>
            <person name="Fujiyama A."/>
            <person name="Inagaki F."/>
            <person name="Takami H."/>
        </authorList>
    </citation>
    <scope>NUCLEOTIDE SEQUENCE</scope>
    <source>
        <strain evidence="1">Expedition CK06-06</strain>
    </source>
</reference>
<organism evidence="1">
    <name type="scientific">marine sediment metagenome</name>
    <dbReference type="NCBI Taxonomy" id="412755"/>
    <lineage>
        <taxon>unclassified sequences</taxon>
        <taxon>metagenomes</taxon>
        <taxon>ecological metagenomes</taxon>
    </lineage>
</organism>
<comment type="caution">
    <text evidence="1">The sequence shown here is derived from an EMBL/GenBank/DDBJ whole genome shotgun (WGS) entry which is preliminary data.</text>
</comment>
<sequence length="210" mass="24317">RIAANQLFLTLQRKRLLDDIQVITQTAEFSSFPLILVDNRLDVIYLNMQSEKTFNISHGETIGENIEYALKLDTDRKILLRQKINEVLTNISKISFQIDLDIFEAGKMDNRTFLVQLSPTINNLTGEYCVAMSLVDISEATKFQTIANEYNSRTRMYLNVLTHDIYNIFFGISGYYELLRDTISPEQQETIKRTEHLVKRGTAIVQDIRL</sequence>
<evidence type="ECO:0008006" key="2">
    <source>
        <dbReference type="Google" id="ProtNLM"/>
    </source>
</evidence>